<feature type="region of interest" description="Disordered" evidence="1">
    <location>
        <begin position="1"/>
        <end position="162"/>
    </location>
</feature>
<dbReference type="VEuPathDB" id="FungiDB:SCHCODRAFT_02508268"/>
<dbReference type="InParanoid" id="D8Q8X7"/>
<evidence type="ECO:0000313" key="2">
    <source>
        <dbReference type="EMBL" id="EFI95551.1"/>
    </source>
</evidence>
<dbReference type="AlphaFoldDB" id="D8Q8X7"/>
<dbReference type="EMBL" id="GL377308">
    <property type="protein sequence ID" value="EFI95551.1"/>
    <property type="molecule type" value="Genomic_DNA"/>
</dbReference>
<sequence length="162" mass="18115">MQRRLSAVPEELEDTSLHYERPPPPSRPVRATYASTVLRQPLPPSAQPSWRAKTKFPVPKETESRGPTRVRRVVLVEEDEDPYRWGPSPASTAQDRDNSKRVPLTPMTNRSRSSSIASSSKGDQEPLAPIDKENKASEPVKKPKKKVRGGRKIKSKKAAANK</sequence>
<dbReference type="GeneID" id="9591465"/>
<accession>D8Q8X7</accession>
<dbReference type="HOGENOM" id="CLU_1636365_0_0_1"/>
<evidence type="ECO:0000256" key="1">
    <source>
        <dbReference type="SAM" id="MobiDB-lite"/>
    </source>
</evidence>
<evidence type="ECO:0000313" key="3">
    <source>
        <dbReference type="Proteomes" id="UP000007431"/>
    </source>
</evidence>
<dbReference type="RefSeq" id="XP_003030454.1">
    <property type="nucleotide sequence ID" value="XM_003030408.1"/>
</dbReference>
<name>D8Q8X7_SCHCM</name>
<gene>
    <name evidence="2" type="ORF">SCHCODRAFT_85506</name>
</gene>
<dbReference type="KEGG" id="scm:SCHCO_02508268"/>
<protein>
    <submittedName>
        <fullName evidence="2">Expressed protein</fullName>
    </submittedName>
</protein>
<dbReference type="OrthoDB" id="2996082at2759"/>
<organism evidence="3">
    <name type="scientific">Schizophyllum commune (strain H4-8 / FGSC 9210)</name>
    <name type="common">Split gill fungus</name>
    <dbReference type="NCBI Taxonomy" id="578458"/>
    <lineage>
        <taxon>Eukaryota</taxon>
        <taxon>Fungi</taxon>
        <taxon>Dikarya</taxon>
        <taxon>Basidiomycota</taxon>
        <taxon>Agaricomycotina</taxon>
        <taxon>Agaricomycetes</taxon>
        <taxon>Agaricomycetidae</taxon>
        <taxon>Agaricales</taxon>
        <taxon>Schizophyllaceae</taxon>
        <taxon>Schizophyllum</taxon>
    </lineage>
</organism>
<proteinExistence type="predicted"/>
<feature type="compositionally biased region" description="Basic and acidic residues" evidence="1">
    <location>
        <begin position="130"/>
        <end position="141"/>
    </location>
</feature>
<feature type="compositionally biased region" description="Low complexity" evidence="1">
    <location>
        <begin position="110"/>
        <end position="120"/>
    </location>
</feature>
<feature type="compositionally biased region" description="Basic residues" evidence="1">
    <location>
        <begin position="142"/>
        <end position="162"/>
    </location>
</feature>
<keyword evidence="3" id="KW-1185">Reference proteome</keyword>
<reference evidence="2 3" key="1">
    <citation type="journal article" date="2010" name="Nat. Biotechnol.">
        <title>Genome sequence of the model mushroom Schizophyllum commune.</title>
        <authorList>
            <person name="Ohm R.A."/>
            <person name="de Jong J.F."/>
            <person name="Lugones L.G."/>
            <person name="Aerts A."/>
            <person name="Kothe E."/>
            <person name="Stajich J.E."/>
            <person name="de Vries R.P."/>
            <person name="Record E."/>
            <person name="Levasseur A."/>
            <person name="Baker S.E."/>
            <person name="Bartholomew K.A."/>
            <person name="Coutinho P.M."/>
            <person name="Erdmann S."/>
            <person name="Fowler T.J."/>
            <person name="Gathman A.C."/>
            <person name="Lombard V."/>
            <person name="Henrissat B."/>
            <person name="Knabe N."/>
            <person name="Kuees U."/>
            <person name="Lilly W.W."/>
            <person name="Lindquist E."/>
            <person name="Lucas S."/>
            <person name="Magnuson J.K."/>
            <person name="Piumi F."/>
            <person name="Raudaskoski M."/>
            <person name="Salamov A."/>
            <person name="Schmutz J."/>
            <person name="Schwarze F.W.M.R."/>
            <person name="vanKuyk P.A."/>
            <person name="Horton J.S."/>
            <person name="Grigoriev I.V."/>
            <person name="Woesten H.A.B."/>
        </authorList>
    </citation>
    <scope>NUCLEOTIDE SEQUENCE [LARGE SCALE GENOMIC DNA]</scope>
    <source>
        <strain evidence="3">H4-8 / FGSC 9210</strain>
    </source>
</reference>
<dbReference type="Proteomes" id="UP000007431">
    <property type="component" value="Unassembled WGS sequence"/>
</dbReference>